<dbReference type="OrthoDB" id="203237at2759"/>
<dbReference type="InterPro" id="IPR029063">
    <property type="entry name" value="SAM-dependent_MTases_sf"/>
</dbReference>
<evidence type="ECO:0000256" key="1">
    <source>
        <dbReference type="ARBA" id="ARBA00022603"/>
    </source>
</evidence>
<keyword evidence="2" id="KW-0808">Transferase</keyword>
<name>A0A2Z7BJN6_9LAMI</name>
<dbReference type="Gene3D" id="3.40.50.150">
    <property type="entry name" value="Vaccinia Virus protein VP39"/>
    <property type="match status" value="1"/>
</dbReference>
<reference evidence="3 4" key="1">
    <citation type="journal article" date="2015" name="Proc. Natl. Acad. Sci. U.S.A.">
        <title>The resurrection genome of Boea hygrometrica: A blueprint for survival of dehydration.</title>
        <authorList>
            <person name="Xiao L."/>
            <person name="Yang G."/>
            <person name="Zhang L."/>
            <person name="Yang X."/>
            <person name="Zhao S."/>
            <person name="Ji Z."/>
            <person name="Zhou Q."/>
            <person name="Hu M."/>
            <person name="Wang Y."/>
            <person name="Chen M."/>
            <person name="Xu Y."/>
            <person name="Jin H."/>
            <person name="Xiao X."/>
            <person name="Hu G."/>
            <person name="Bao F."/>
            <person name="Hu Y."/>
            <person name="Wan P."/>
            <person name="Li L."/>
            <person name="Deng X."/>
            <person name="Kuang T."/>
            <person name="Xiang C."/>
            <person name="Zhu J.K."/>
            <person name="Oliver M.J."/>
            <person name="He Y."/>
        </authorList>
    </citation>
    <scope>NUCLEOTIDE SEQUENCE [LARGE SCALE GENOMIC DNA]</scope>
    <source>
        <strain evidence="4">cv. XS01</strain>
    </source>
</reference>
<dbReference type="GO" id="GO:0008168">
    <property type="term" value="F:methyltransferase activity"/>
    <property type="evidence" value="ECO:0007669"/>
    <property type="project" value="UniProtKB-KW"/>
</dbReference>
<evidence type="ECO:0000256" key="2">
    <source>
        <dbReference type="ARBA" id="ARBA00022679"/>
    </source>
</evidence>
<organism evidence="3 4">
    <name type="scientific">Dorcoceras hygrometricum</name>
    <dbReference type="NCBI Taxonomy" id="472368"/>
    <lineage>
        <taxon>Eukaryota</taxon>
        <taxon>Viridiplantae</taxon>
        <taxon>Streptophyta</taxon>
        <taxon>Embryophyta</taxon>
        <taxon>Tracheophyta</taxon>
        <taxon>Spermatophyta</taxon>
        <taxon>Magnoliopsida</taxon>
        <taxon>eudicotyledons</taxon>
        <taxon>Gunneridae</taxon>
        <taxon>Pentapetalae</taxon>
        <taxon>asterids</taxon>
        <taxon>lamiids</taxon>
        <taxon>Lamiales</taxon>
        <taxon>Gesneriaceae</taxon>
        <taxon>Didymocarpoideae</taxon>
        <taxon>Trichosporeae</taxon>
        <taxon>Loxocarpinae</taxon>
        <taxon>Dorcoceras</taxon>
    </lineage>
</organism>
<evidence type="ECO:0008006" key="5">
    <source>
        <dbReference type="Google" id="ProtNLM"/>
    </source>
</evidence>
<dbReference type="SUPFAM" id="SSF53335">
    <property type="entry name" value="S-adenosyl-L-methionine-dependent methyltransferases"/>
    <property type="match status" value="1"/>
</dbReference>
<proteinExistence type="predicted"/>
<dbReference type="AlphaFoldDB" id="A0A2Z7BJN6"/>
<dbReference type="PANTHER" id="PTHR43619">
    <property type="entry name" value="S-ADENOSYL-L-METHIONINE-DEPENDENT METHYLTRANSFERASE YKTD-RELATED"/>
    <property type="match status" value="1"/>
</dbReference>
<keyword evidence="4" id="KW-1185">Reference proteome</keyword>
<protein>
    <recommendedName>
        <fullName evidence="5">S-adenosyl-L-methionine-dependent methyltransferase</fullName>
    </recommendedName>
</protein>
<dbReference type="Proteomes" id="UP000250235">
    <property type="component" value="Unassembled WGS sequence"/>
</dbReference>
<accession>A0A2Z7BJN6</accession>
<sequence>MAALCLWHAPLFYAPKTMKKCVINAKLGTEEDDLLFQNAMQRASLRLKETLRPDPLFVDPYIECLSPPETLTDATCGMHKHCLATKFIDDKLLDVMRTNDELRQVVLMTDGMDTRPYRLNWPASTIIFDVSPERIFKQSVQKFEDVGAKTPRRCLLLHVPSETSDIQQHLQSKGFIGSRASVWVVQGFPISSLATLKDILAVFSNLATKGCLLFGEMPVWLGDTENGTTSTTRWMDKLFTGHGLRVKLLDYEQVADDLGRELARDRYINVLFVAEQLRFSDDQMSFWRAEFQRIEEDDDEEGFEEL</sequence>
<dbReference type="Pfam" id="PF04072">
    <property type="entry name" value="LCM"/>
    <property type="match status" value="1"/>
</dbReference>
<evidence type="ECO:0000313" key="3">
    <source>
        <dbReference type="EMBL" id="KZV32348.1"/>
    </source>
</evidence>
<dbReference type="GO" id="GO:0032259">
    <property type="term" value="P:methylation"/>
    <property type="evidence" value="ECO:0007669"/>
    <property type="project" value="UniProtKB-KW"/>
</dbReference>
<dbReference type="InterPro" id="IPR007213">
    <property type="entry name" value="Ppm1/Ppm2/Tcmp"/>
</dbReference>
<dbReference type="PANTHER" id="PTHR43619:SF2">
    <property type="entry name" value="S-ADENOSYL-L-METHIONINE-DEPENDENT METHYLTRANSFERASES SUPERFAMILY PROTEIN"/>
    <property type="match status" value="1"/>
</dbReference>
<dbReference type="EMBL" id="KV006883">
    <property type="protein sequence ID" value="KZV32348.1"/>
    <property type="molecule type" value="Genomic_DNA"/>
</dbReference>
<gene>
    <name evidence="3" type="ORF">F511_03631</name>
</gene>
<keyword evidence="1" id="KW-0489">Methyltransferase</keyword>
<evidence type="ECO:0000313" key="4">
    <source>
        <dbReference type="Proteomes" id="UP000250235"/>
    </source>
</evidence>